<organism evidence="3 4">
    <name type="scientific">Pagothenia borchgrevinki</name>
    <name type="common">Bald rockcod</name>
    <name type="synonym">Trematomus borchgrevinki</name>
    <dbReference type="NCBI Taxonomy" id="8213"/>
    <lineage>
        <taxon>Eukaryota</taxon>
        <taxon>Metazoa</taxon>
        <taxon>Chordata</taxon>
        <taxon>Craniata</taxon>
        <taxon>Vertebrata</taxon>
        <taxon>Euteleostomi</taxon>
        <taxon>Actinopterygii</taxon>
        <taxon>Neopterygii</taxon>
        <taxon>Teleostei</taxon>
        <taxon>Neoteleostei</taxon>
        <taxon>Acanthomorphata</taxon>
        <taxon>Eupercaria</taxon>
        <taxon>Perciformes</taxon>
        <taxon>Notothenioidei</taxon>
        <taxon>Nototheniidae</taxon>
        <taxon>Pagothenia</taxon>
    </lineage>
</organism>
<feature type="coiled-coil region" evidence="1">
    <location>
        <begin position="135"/>
        <end position="162"/>
    </location>
</feature>
<keyword evidence="1" id="KW-0175">Coiled coil</keyword>
<dbReference type="Proteomes" id="UP001619887">
    <property type="component" value="Unassembled WGS sequence"/>
</dbReference>
<reference evidence="3 4" key="2">
    <citation type="journal article" date="2024" name="G3 (Bethesda)">
        <title>The genome of the cryopelagic Antarctic bald notothen, Trematomus borchgrevinki.</title>
        <authorList>
            <person name="Rayamajhi N."/>
            <person name="Rivera-Colon A.G."/>
            <person name="Minhas B.F."/>
            <person name="Cheng C.C."/>
            <person name="Catchen J.M."/>
        </authorList>
    </citation>
    <scope>NUCLEOTIDE SEQUENCE [LARGE SCALE GENOMIC DNA]</scope>
    <source>
        <strain evidence="3">AGRC-2024</strain>
    </source>
</reference>
<feature type="compositionally biased region" description="Basic residues" evidence="2">
    <location>
        <begin position="921"/>
        <end position="932"/>
    </location>
</feature>
<feature type="compositionally biased region" description="Low complexity" evidence="2">
    <location>
        <begin position="905"/>
        <end position="918"/>
    </location>
</feature>
<accession>A0ABD2GKX5</accession>
<protein>
    <submittedName>
        <fullName evidence="3">Uncharacterized protein</fullName>
    </submittedName>
</protein>
<feature type="compositionally biased region" description="Polar residues" evidence="2">
    <location>
        <begin position="218"/>
        <end position="227"/>
    </location>
</feature>
<reference evidence="3 4" key="1">
    <citation type="journal article" date="2022" name="G3 (Bethesda)">
        <title>Evaluating Illumina-, Nanopore-, and PacBio-based genome assembly strategies with the bald notothen, Trematomus borchgrevinki.</title>
        <authorList>
            <person name="Rayamajhi N."/>
            <person name="Cheng C.C."/>
            <person name="Catchen J.M."/>
        </authorList>
    </citation>
    <scope>NUCLEOTIDE SEQUENCE [LARGE SCALE GENOMIC DNA]</scope>
    <source>
        <strain evidence="3">AGRC-2024</strain>
    </source>
</reference>
<feature type="compositionally biased region" description="Polar residues" evidence="2">
    <location>
        <begin position="235"/>
        <end position="247"/>
    </location>
</feature>
<evidence type="ECO:0000256" key="1">
    <source>
        <dbReference type="SAM" id="Coils"/>
    </source>
</evidence>
<gene>
    <name evidence="3" type="ORF">OYC64_017393</name>
</gene>
<keyword evidence="4" id="KW-1185">Reference proteome</keyword>
<proteinExistence type="predicted"/>
<feature type="region of interest" description="Disordered" evidence="2">
    <location>
        <begin position="900"/>
        <end position="946"/>
    </location>
</feature>
<name>A0ABD2GKX5_PAGBO</name>
<dbReference type="EMBL" id="JBIYXZ010002077">
    <property type="protein sequence ID" value="KAL3054448.1"/>
    <property type="molecule type" value="Genomic_DNA"/>
</dbReference>
<sequence>MSSECPVCRLFYLALNKHLKHKHAVRNLEERGILLKIASGRINVRTKPCPIAGCSYAGKRLDRHVKHDHPELSRQEAQQVMARLKHSVALQLLHDLRETNPIIGMATSLDIDNEEEYPGHPPPFSPHTECDNEDCRQVMLENVALRAQKDALNDEVKTLRSRLKKELKPRKQSAAVLEEEDECIRFKGLAIPSTSGINTVASGSNTPMKSLVKTVMQSPVTSGSGTPVKSPVKTVMQSPVTSGSETPVRSPVKTVMLAVASGGKRPVKNPVRSLVKTVMLAVASGGKRPVKNPVKSPVKTVILPVSSGSETPVKTPVETVMFAVASGSETPVKTPVKTVMLAVASGGKRPVKNPVRSPVKTVMLAVASGGKRPVKNPVKSPVKTVILPVSSGSETPVKTPVETVMFAVASGSETPVKTPVETVMFAVASGSETPVKSPVETVMFAVASGSETPVKTPVETVMFAVASGSETPVKTPVETVMFAVASGSETPVCRKTRASKLANDLPSPSNYWSTGYGRGNTMREITLPRSMEAYLQTYLDHCLGVAPTVKQKDNVVSKISRIKNFIVYMAHGVNRLSDWLFLRNMKMIRGWSEYIVKPGRAVTTSEFFLKNVHQFMGYMSESKPRGCRLTQSDMTHIMREVKANMKHLNKAVTLHQFKVKRNKLDRLPSQAELLAAMAAAEKRIPELLDLMAGTPTSTTQKLLYGYLTLHWSLLYGHRTGVYANMKNSEVLEAAIRGTAEGYIIHVQDHKTVKTYGEAQLALTVEEFSWVMRWMGIKEALLGPQNEFFLFTRGNRASKNLNAHLKRAWADAGLETAVTFTILRTALADNIKHHQDPESRSILARFMCHDVTTADRFYANAPGIKEALRIRSMFRASSDAAAAASSSEGCLPLSDGETSEEGCYNSTASSSSSVGSLERQQQRKRKREGKRPMKSGPGLVDTPDDGAGAVDSTCLPWCTVRIRRLIWSPESR</sequence>
<evidence type="ECO:0000256" key="2">
    <source>
        <dbReference type="SAM" id="MobiDB-lite"/>
    </source>
</evidence>
<feature type="region of interest" description="Disordered" evidence="2">
    <location>
        <begin position="218"/>
        <end position="248"/>
    </location>
</feature>
<evidence type="ECO:0000313" key="4">
    <source>
        <dbReference type="Proteomes" id="UP001619887"/>
    </source>
</evidence>
<evidence type="ECO:0000313" key="3">
    <source>
        <dbReference type="EMBL" id="KAL3054448.1"/>
    </source>
</evidence>
<dbReference type="AlphaFoldDB" id="A0ABD2GKX5"/>
<comment type="caution">
    <text evidence="3">The sequence shown here is derived from an EMBL/GenBank/DDBJ whole genome shotgun (WGS) entry which is preliminary data.</text>
</comment>